<keyword evidence="3" id="KW-1185">Reference proteome</keyword>
<dbReference type="OrthoDB" id="247845at2759"/>
<dbReference type="AlphaFoldDB" id="A0A0M9G4F9"/>
<dbReference type="RefSeq" id="XP_015660502.1">
    <property type="nucleotide sequence ID" value="XM_015800495.1"/>
</dbReference>
<dbReference type="InterPro" id="IPR043966">
    <property type="entry name" value="CBP110"/>
</dbReference>
<accession>A0A0M9G4F9</accession>
<evidence type="ECO:0000313" key="3">
    <source>
        <dbReference type="Proteomes" id="UP000037923"/>
    </source>
</evidence>
<evidence type="ECO:0008006" key="4">
    <source>
        <dbReference type="Google" id="ProtNLM"/>
    </source>
</evidence>
<evidence type="ECO:0000256" key="1">
    <source>
        <dbReference type="SAM" id="MobiDB-lite"/>
    </source>
</evidence>
<sequence length="1241" mass="132662">MAASAQDGVAAAVAYSASLLEAVGYTKAGGEVQPFLQACTFNVGVAACAVGASEHPLRWLDVLSARVRRHAAQLVSSPPEVSSTLTTVLQETQQQYETEKSRARSSAVLSPCDGLFVALTDDYLTHTSAGRRAGVHYGSHASLFQLALPAPPSSSSSSSAAGTAEHPAAVRQQRQWCEARLYAALACAASITAPGPLARLLVAYANAHDGRLQTVADDNLFTHLRAVHSDHATLSVALRDATEEAGAKRQHKRQETSALAEAAAQVRVRLSGVVAGVLEYALHVAHTRSAATVAALNAVAHPAPSTATPPLVHPFSSEELTNFSSVSQSAVLLLVQLTEEGGHYTQTASTAGSGARDAASESTATSAAMEIVHAIQELLFTVVLGGGTQAMQNRPEPITSKKPISAAATVASAVSGSTNATAAAAATPLLVTTTRGVSLPEADTIVQELFPALVQQLGMEWLWSPLLRHLSMLDKQQQQQQTAKAASNNGGGREGATPSHLAQLPVRWSSHALMDAVLLSVAQKTYPQRLLNILPGSYERLLRNLNLLPPMPLQGVDSAAETSTGRAPQAALFDMPAYYAGPATALASYFQRAGVSGLRLDEVSRILMTATSSYAMLVRLKAQAPPLTEAGEEDDERMREEEDINGIDSAVDGGETKKPGKNSTAALPHTYALSRERVSHLMARYEGEVLLAAVVVYTQLRIPSQVQQLMRTLAPLFLKIHLDWRTHHDGSIDSWFLQHSSDAATGTRSVRFSNEAVVLLDKVGYEFYPLEWLPAIAASVCAASTTTTGLSSPSPPLPYSLCAAVSHQFRLQLRGTPLGSSGDVTLRHPAGPRTSVVMPSADTLVLFPVQEKGSGGEAETTAAAWRRAERFLCGFMQACYLDPKTSSTELEGTLAVSSTRRVLTTREGPSQGGYGGSAVVGGTLLVTSADIASQRLRSLLQQHEVLNAMWGSMETRGKTAALRSGDRAGQQQQQQQQEQPQRGRKRSREVAPQEPEHAGGPQQLRAMRQLLLDYGASSFETTVEAVDFALTVAQGFLPSTAGMSAVATKRAKKSDALLHSALEWSRAVVGSSANRARINILLQQQQDSADAVSGGAIASFLPLGNAYNSATLDMAWLARRTLRHVPGRIWEKIALQRTQAYALAQREAKWVSRLPGSSVTAASGDEEERVLEKYRVDPLLLEQWTQWVRVWQQLGLADMMGGGDSFEAPLSSSVVPKSAEGMSYAQWLWYSPYFLSEWLKN</sequence>
<dbReference type="Proteomes" id="UP000037923">
    <property type="component" value="Unassembled WGS sequence"/>
</dbReference>
<feature type="region of interest" description="Disordered" evidence="1">
    <location>
        <begin position="957"/>
        <end position="1003"/>
    </location>
</feature>
<gene>
    <name evidence="2" type="ORF">ABB37_03226</name>
</gene>
<proteinExistence type="predicted"/>
<name>A0A0M9G4F9_LEPPY</name>
<comment type="caution">
    <text evidence="2">The sequence shown here is derived from an EMBL/GenBank/DDBJ whole genome shotgun (WGS) entry which is preliminary data.</text>
</comment>
<feature type="compositionally biased region" description="Low complexity" evidence="1">
    <location>
        <begin position="970"/>
        <end position="980"/>
    </location>
</feature>
<dbReference type="OMA" id="GYEFYPL"/>
<feature type="region of interest" description="Disordered" evidence="1">
    <location>
        <begin position="477"/>
        <end position="498"/>
    </location>
</feature>
<organism evidence="2 3">
    <name type="scientific">Leptomonas pyrrhocoris</name>
    <name type="common">Firebug parasite</name>
    <dbReference type="NCBI Taxonomy" id="157538"/>
    <lineage>
        <taxon>Eukaryota</taxon>
        <taxon>Discoba</taxon>
        <taxon>Euglenozoa</taxon>
        <taxon>Kinetoplastea</taxon>
        <taxon>Metakinetoplastina</taxon>
        <taxon>Trypanosomatida</taxon>
        <taxon>Trypanosomatidae</taxon>
        <taxon>Leishmaniinae</taxon>
        <taxon>Leptomonas</taxon>
    </lineage>
</organism>
<dbReference type="VEuPathDB" id="TriTrypDB:LpyrH10_05_0860"/>
<dbReference type="EMBL" id="LGTL01000005">
    <property type="protein sequence ID" value="KPA82063.1"/>
    <property type="molecule type" value="Genomic_DNA"/>
</dbReference>
<protein>
    <recommendedName>
        <fullName evidence="4">Nuclear cap binding complex subunit CBP110</fullName>
    </recommendedName>
</protein>
<feature type="compositionally biased region" description="Basic and acidic residues" evidence="1">
    <location>
        <begin position="988"/>
        <end position="997"/>
    </location>
</feature>
<dbReference type="GO" id="GO:0005846">
    <property type="term" value="C:nuclear cap binding complex"/>
    <property type="evidence" value="ECO:0007669"/>
    <property type="project" value="InterPro"/>
</dbReference>
<dbReference type="Pfam" id="PF19042">
    <property type="entry name" value="CBP110"/>
    <property type="match status" value="1"/>
</dbReference>
<dbReference type="GeneID" id="26903517"/>
<evidence type="ECO:0000313" key="2">
    <source>
        <dbReference type="EMBL" id="KPA82063.1"/>
    </source>
</evidence>
<reference evidence="2 3" key="1">
    <citation type="submission" date="2015-07" db="EMBL/GenBank/DDBJ databases">
        <title>High-quality genome of monoxenous trypanosomatid Leptomonas pyrrhocoris.</title>
        <authorList>
            <person name="Flegontov P."/>
            <person name="Butenko A."/>
            <person name="Firsov S."/>
            <person name="Vlcek C."/>
            <person name="Logacheva M.D."/>
            <person name="Field M."/>
            <person name="Filatov D."/>
            <person name="Flegontova O."/>
            <person name="Gerasimov E."/>
            <person name="Jackson A.P."/>
            <person name="Kelly S."/>
            <person name="Opperdoes F."/>
            <person name="O'Reilly A."/>
            <person name="Votypka J."/>
            <person name="Yurchenko V."/>
            <person name="Lukes J."/>
        </authorList>
    </citation>
    <scope>NUCLEOTIDE SEQUENCE [LARGE SCALE GENOMIC DNA]</scope>
    <source>
        <strain evidence="2">H10</strain>
    </source>
</reference>